<dbReference type="InterPro" id="IPR036291">
    <property type="entry name" value="NAD(P)-bd_dom_sf"/>
</dbReference>
<evidence type="ECO:0000313" key="2">
    <source>
        <dbReference type="EMBL" id="HDQ98828.1"/>
    </source>
</evidence>
<dbReference type="EMBL" id="DSBX01000025">
    <property type="protein sequence ID" value="HDQ98828.1"/>
    <property type="molecule type" value="Genomic_DNA"/>
</dbReference>
<dbReference type="SUPFAM" id="SSF51735">
    <property type="entry name" value="NAD(P)-binding Rossmann-fold domains"/>
    <property type="match status" value="1"/>
</dbReference>
<dbReference type="Pfam" id="PF01488">
    <property type="entry name" value="Shikimate_DH"/>
    <property type="match status" value="1"/>
</dbReference>
<accession>A0A7V0XEA4</accession>
<dbReference type="InterPro" id="IPR006151">
    <property type="entry name" value="Shikm_DH/Glu-tRNA_Rdtase"/>
</dbReference>
<feature type="domain" description="Quinate/shikimate 5-dehydrogenase/glutamyl-tRNA reductase" evidence="1">
    <location>
        <begin position="133"/>
        <end position="239"/>
    </location>
</feature>
<name>A0A7V0XEA4_UNCW3</name>
<dbReference type="Proteomes" id="UP000885672">
    <property type="component" value="Unassembled WGS sequence"/>
</dbReference>
<reference evidence="2" key="1">
    <citation type="journal article" date="2020" name="mSystems">
        <title>Genome- and Community-Level Interaction Insights into Carbon Utilization and Element Cycling Functions of Hydrothermarchaeota in Hydrothermal Sediment.</title>
        <authorList>
            <person name="Zhou Z."/>
            <person name="Liu Y."/>
            <person name="Xu W."/>
            <person name="Pan J."/>
            <person name="Luo Z.H."/>
            <person name="Li M."/>
        </authorList>
    </citation>
    <scope>NUCLEOTIDE SEQUENCE [LARGE SCALE GENOMIC DNA]</scope>
    <source>
        <strain evidence="2">SpSt-1182</strain>
    </source>
</reference>
<comment type="caution">
    <text evidence="2">The sequence shown here is derived from an EMBL/GenBank/DDBJ whole genome shotgun (WGS) entry which is preliminary data.</text>
</comment>
<protein>
    <recommendedName>
        <fullName evidence="1">Quinate/shikimate 5-dehydrogenase/glutamyl-tRNA reductase domain-containing protein</fullName>
    </recommendedName>
</protein>
<proteinExistence type="predicted"/>
<dbReference type="AlphaFoldDB" id="A0A7V0XEA4"/>
<gene>
    <name evidence="2" type="ORF">ENN51_00875</name>
</gene>
<evidence type="ECO:0000259" key="1">
    <source>
        <dbReference type="Pfam" id="PF01488"/>
    </source>
</evidence>
<organism evidence="2">
    <name type="scientific">candidate division WOR-3 bacterium</name>
    <dbReference type="NCBI Taxonomy" id="2052148"/>
    <lineage>
        <taxon>Bacteria</taxon>
        <taxon>Bacteria division WOR-3</taxon>
    </lineage>
</organism>
<dbReference type="Gene3D" id="3.40.50.720">
    <property type="entry name" value="NAD(P)-binding Rossmann-like Domain"/>
    <property type="match status" value="1"/>
</dbReference>
<sequence>MADRAFRAAILANLRYVSDGPLYFPDSAGGRSVPHRVINRFSLLNRAECCVIVLSMTGAEMVADPRGAVRRVLDAVLYAQDEVGADVVGLTSLTSSVTMQGRWLADRPEVKVALTHGDAYASALTVEGVRLAVEKTGRSMDRVMVGVLGAYGLIGRAVSLKLAETGCRLMLVGPNPNKLAALCAELPESQCAVGSSTDLAALADADVIVTATSNAEALVTAPVVKNHPSKVVIYEVSVSPNLPKEAFHRLRAERSNVVKIDGAMAAIPGVDIGFTIPEVPQGTTYSCWAETFMQALEGDLEHHVGPIDLGHMDITADRARKYGFGHAPFTCFGEPVTEGEFS</sequence>